<organism evidence="2 3">
    <name type="scientific">Ignelater luminosus</name>
    <name type="common">Cucubano</name>
    <name type="synonym">Pyrophorus luminosus</name>
    <dbReference type="NCBI Taxonomy" id="2038154"/>
    <lineage>
        <taxon>Eukaryota</taxon>
        <taxon>Metazoa</taxon>
        <taxon>Ecdysozoa</taxon>
        <taxon>Arthropoda</taxon>
        <taxon>Hexapoda</taxon>
        <taxon>Insecta</taxon>
        <taxon>Pterygota</taxon>
        <taxon>Neoptera</taxon>
        <taxon>Endopterygota</taxon>
        <taxon>Coleoptera</taxon>
        <taxon>Polyphaga</taxon>
        <taxon>Elateriformia</taxon>
        <taxon>Elateroidea</taxon>
        <taxon>Elateridae</taxon>
        <taxon>Agrypninae</taxon>
        <taxon>Pyrophorini</taxon>
        <taxon>Ignelater</taxon>
    </lineage>
</organism>
<proteinExistence type="predicted"/>
<keyword evidence="3" id="KW-1185">Reference proteome</keyword>
<dbReference type="Gene3D" id="4.10.60.10">
    <property type="entry name" value="Zinc finger, CCHC-type"/>
    <property type="match status" value="1"/>
</dbReference>
<dbReference type="OrthoDB" id="8066754at2759"/>
<evidence type="ECO:0008006" key="4">
    <source>
        <dbReference type="Google" id="ProtNLM"/>
    </source>
</evidence>
<dbReference type="AlphaFoldDB" id="A0A8K0G9X1"/>
<accession>A0A8K0G9X1</accession>
<dbReference type="GO" id="GO:0008270">
    <property type="term" value="F:zinc ion binding"/>
    <property type="evidence" value="ECO:0007669"/>
    <property type="project" value="InterPro"/>
</dbReference>
<feature type="region of interest" description="Disordered" evidence="1">
    <location>
        <begin position="69"/>
        <end position="117"/>
    </location>
</feature>
<name>A0A8K0G9X1_IGNLU</name>
<protein>
    <recommendedName>
        <fullName evidence="4">CCHC-type domain-containing protein</fullName>
    </recommendedName>
</protein>
<evidence type="ECO:0000313" key="2">
    <source>
        <dbReference type="EMBL" id="KAF2891614.1"/>
    </source>
</evidence>
<evidence type="ECO:0000313" key="3">
    <source>
        <dbReference type="Proteomes" id="UP000801492"/>
    </source>
</evidence>
<dbReference type="GO" id="GO:0003676">
    <property type="term" value="F:nucleic acid binding"/>
    <property type="evidence" value="ECO:0007669"/>
    <property type="project" value="InterPro"/>
</dbReference>
<dbReference type="InterPro" id="IPR036875">
    <property type="entry name" value="Znf_CCHC_sf"/>
</dbReference>
<feature type="compositionally biased region" description="Polar residues" evidence="1">
    <location>
        <begin position="107"/>
        <end position="117"/>
    </location>
</feature>
<dbReference type="SUPFAM" id="SSF57756">
    <property type="entry name" value="Retrovirus zinc finger-like domains"/>
    <property type="match status" value="1"/>
</dbReference>
<dbReference type="Proteomes" id="UP000801492">
    <property type="component" value="Unassembled WGS sequence"/>
</dbReference>
<comment type="caution">
    <text evidence="2">The sequence shown here is derived from an EMBL/GenBank/DDBJ whole genome shotgun (WGS) entry which is preliminary data.</text>
</comment>
<gene>
    <name evidence="2" type="ORF">ILUMI_14559</name>
</gene>
<reference evidence="2" key="1">
    <citation type="submission" date="2019-08" db="EMBL/GenBank/DDBJ databases">
        <title>The genome of the North American firefly Photinus pyralis.</title>
        <authorList>
            <consortium name="Photinus pyralis genome working group"/>
            <person name="Fallon T.R."/>
            <person name="Sander Lower S.E."/>
            <person name="Weng J.-K."/>
        </authorList>
    </citation>
    <scope>NUCLEOTIDE SEQUENCE</scope>
    <source>
        <strain evidence="2">TRF0915ILg1</strain>
        <tissue evidence="2">Whole body</tissue>
    </source>
</reference>
<dbReference type="EMBL" id="VTPC01027230">
    <property type="protein sequence ID" value="KAF2891614.1"/>
    <property type="molecule type" value="Genomic_DNA"/>
</dbReference>
<evidence type="ECO:0000256" key="1">
    <source>
        <dbReference type="SAM" id="MobiDB-lite"/>
    </source>
</evidence>
<sequence length="117" mass="13498">MQSCKAKQECKALQHLPSYSKQCKTSRDPIEINREFENTKVRPALVSMQQPGTNNTLQCYNFNGANRRASECPKPRRQRGSCYECRDSRHQQKVCPKLRRPRPAPQPDSTNALFSNM</sequence>